<organism evidence="3 4">
    <name type="scientific">Pseudanabaena yagii GIHE-NHR1</name>
    <dbReference type="NCBI Taxonomy" id="2722753"/>
    <lineage>
        <taxon>Bacteria</taxon>
        <taxon>Bacillati</taxon>
        <taxon>Cyanobacteriota</taxon>
        <taxon>Cyanophyceae</taxon>
        <taxon>Pseudanabaenales</taxon>
        <taxon>Pseudanabaenaceae</taxon>
        <taxon>Pseudanabaena</taxon>
        <taxon>Pseudanabaena yagii</taxon>
    </lineage>
</organism>
<dbReference type="RefSeq" id="WP_169362644.1">
    <property type="nucleotide sequence ID" value="NZ_JAAVJL010000001.1"/>
</dbReference>
<name>A0ABX1LUT0_9CYAN</name>
<reference evidence="3 4" key="1">
    <citation type="submission" date="2020-03" db="EMBL/GenBank/DDBJ databases">
        <title>Draft Genome Sequence of 2-Methylisoborneol Producing Pseudanabaena yagii Strain GIHE-NHR1 Isolated from North Han River in South Korea.</title>
        <authorList>
            <person name="Jeong J."/>
        </authorList>
    </citation>
    <scope>NUCLEOTIDE SEQUENCE [LARGE SCALE GENOMIC DNA]</scope>
    <source>
        <strain evidence="3 4">GIHE-NHR1</strain>
    </source>
</reference>
<comment type="caution">
    <text evidence="3">The sequence shown here is derived from an EMBL/GenBank/DDBJ whole genome shotgun (WGS) entry which is preliminary data.</text>
</comment>
<proteinExistence type="predicted"/>
<accession>A0ABX1LUT0</accession>
<dbReference type="PROSITE" id="PS50894">
    <property type="entry name" value="HPT"/>
    <property type="match status" value="1"/>
</dbReference>
<keyword evidence="4" id="KW-1185">Reference proteome</keyword>
<sequence length="143" mass="15938">MVENIETKAIIDISTIVQNYPEFADLPTLNVDTFQGLRQSIDDDLAFSDLVTIYLNSAENLLEEIQIAFANQDPNQFSLSSHSLKSTSASIGAVRLSQICKYLEQVGKTGKISVSSDILYLLTNEYEQVIQAIQVRVIEFMGE</sequence>
<dbReference type="Pfam" id="PF01627">
    <property type="entry name" value="Hpt"/>
    <property type="match status" value="1"/>
</dbReference>
<dbReference type="InterPro" id="IPR008207">
    <property type="entry name" value="Sig_transdc_His_kin_Hpt_dom"/>
</dbReference>
<dbReference type="SUPFAM" id="SSF47226">
    <property type="entry name" value="Histidine-containing phosphotransfer domain, HPT domain"/>
    <property type="match status" value="1"/>
</dbReference>
<feature type="domain" description="HPt" evidence="2">
    <location>
        <begin position="43"/>
        <end position="136"/>
    </location>
</feature>
<evidence type="ECO:0000313" key="4">
    <source>
        <dbReference type="Proteomes" id="UP000738376"/>
    </source>
</evidence>
<feature type="modified residue" description="Phosphohistidine" evidence="1">
    <location>
        <position position="82"/>
    </location>
</feature>
<evidence type="ECO:0000259" key="2">
    <source>
        <dbReference type="PROSITE" id="PS50894"/>
    </source>
</evidence>
<dbReference type="EMBL" id="JAAVJL010000001">
    <property type="protein sequence ID" value="NMF57642.1"/>
    <property type="molecule type" value="Genomic_DNA"/>
</dbReference>
<dbReference type="SMART" id="SM00073">
    <property type="entry name" value="HPT"/>
    <property type="match status" value="1"/>
</dbReference>
<evidence type="ECO:0000313" key="3">
    <source>
        <dbReference type="EMBL" id="NMF57642.1"/>
    </source>
</evidence>
<dbReference type="Proteomes" id="UP000738376">
    <property type="component" value="Unassembled WGS sequence"/>
</dbReference>
<dbReference type="Gene3D" id="1.20.120.160">
    <property type="entry name" value="HPT domain"/>
    <property type="match status" value="1"/>
</dbReference>
<keyword evidence="1" id="KW-0597">Phosphoprotein</keyword>
<gene>
    <name evidence="3" type="ORF">HC246_06345</name>
</gene>
<dbReference type="InterPro" id="IPR036641">
    <property type="entry name" value="HPT_dom_sf"/>
</dbReference>
<protein>
    <submittedName>
        <fullName evidence="3">Hpt domain-containing protein</fullName>
    </submittedName>
</protein>
<evidence type="ECO:0000256" key="1">
    <source>
        <dbReference type="PROSITE-ProRule" id="PRU00110"/>
    </source>
</evidence>